<dbReference type="Proteomes" id="UP000030653">
    <property type="component" value="Unassembled WGS sequence"/>
</dbReference>
<evidence type="ECO:0000313" key="3">
    <source>
        <dbReference type="EMBL" id="EJT97788.1"/>
    </source>
</evidence>
<feature type="chain" id="PRO_5004067144" evidence="2">
    <location>
        <begin position="21"/>
        <end position="397"/>
    </location>
</feature>
<keyword evidence="2" id="KW-0732">Signal</keyword>
<dbReference type="EMBL" id="JH795875">
    <property type="protein sequence ID" value="EJT97788.1"/>
    <property type="molecule type" value="Genomic_DNA"/>
</dbReference>
<feature type="signal peptide" evidence="2">
    <location>
        <begin position="1"/>
        <end position="20"/>
    </location>
</feature>
<gene>
    <name evidence="3" type="ORF">DACRYDRAFT_24766</name>
</gene>
<protein>
    <submittedName>
        <fullName evidence="3">Uncharacterized protein</fullName>
    </submittedName>
</protein>
<accession>M5FQK3</accession>
<organism evidence="3 4">
    <name type="scientific">Dacryopinax primogenitus (strain DJM 731)</name>
    <name type="common">Brown rot fungus</name>
    <dbReference type="NCBI Taxonomy" id="1858805"/>
    <lineage>
        <taxon>Eukaryota</taxon>
        <taxon>Fungi</taxon>
        <taxon>Dikarya</taxon>
        <taxon>Basidiomycota</taxon>
        <taxon>Agaricomycotina</taxon>
        <taxon>Dacrymycetes</taxon>
        <taxon>Dacrymycetales</taxon>
        <taxon>Dacrymycetaceae</taxon>
        <taxon>Dacryopinax</taxon>
    </lineage>
</organism>
<evidence type="ECO:0000256" key="1">
    <source>
        <dbReference type="SAM" id="MobiDB-lite"/>
    </source>
</evidence>
<dbReference type="AlphaFoldDB" id="M5FQK3"/>
<reference evidence="3 4" key="1">
    <citation type="journal article" date="2012" name="Science">
        <title>The Paleozoic origin of enzymatic lignin decomposition reconstructed from 31 fungal genomes.</title>
        <authorList>
            <person name="Floudas D."/>
            <person name="Binder M."/>
            <person name="Riley R."/>
            <person name="Barry K."/>
            <person name="Blanchette R.A."/>
            <person name="Henrissat B."/>
            <person name="Martinez A.T."/>
            <person name="Otillar R."/>
            <person name="Spatafora J.W."/>
            <person name="Yadav J.S."/>
            <person name="Aerts A."/>
            <person name="Benoit I."/>
            <person name="Boyd A."/>
            <person name="Carlson A."/>
            <person name="Copeland A."/>
            <person name="Coutinho P.M."/>
            <person name="de Vries R.P."/>
            <person name="Ferreira P."/>
            <person name="Findley K."/>
            <person name="Foster B."/>
            <person name="Gaskell J."/>
            <person name="Glotzer D."/>
            <person name="Gorecki P."/>
            <person name="Heitman J."/>
            <person name="Hesse C."/>
            <person name="Hori C."/>
            <person name="Igarashi K."/>
            <person name="Jurgens J.A."/>
            <person name="Kallen N."/>
            <person name="Kersten P."/>
            <person name="Kohler A."/>
            <person name="Kuees U."/>
            <person name="Kumar T.K.A."/>
            <person name="Kuo A."/>
            <person name="LaButti K."/>
            <person name="Larrondo L.F."/>
            <person name="Lindquist E."/>
            <person name="Ling A."/>
            <person name="Lombard V."/>
            <person name="Lucas S."/>
            <person name="Lundell T."/>
            <person name="Martin R."/>
            <person name="McLaughlin D.J."/>
            <person name="Morgenstern I."/>
            <person name="Morin E."/>
            <person name="Murat C."/>
            <person name="Nagy L.G."/>
            <person name="Nolan M."/>
            <person name="Ohm R.A."/>
            <person name="Patyshakuliyeva A."/>
            <person name="Rokas A."/>
            <person name="Ruiz-Duenas F.J."/>
            <person name="Sabat G."/>
            <person name="Salamov A."/>
            <person name="Samejima M."/>
            <person name="Schmutz J."/>
            <person name="Slot J.C."/>
            <person name="St John F."/>
            <person name="Stenlid J."/>
            <person name="Sun H."/>
            <person name="Sun S."/>
            <person name="Syed K."/>
            <person name="Tsang A."/>
            <person name="Wiebenga A."/>
            <person name="Young D."/>
            <person name="Pisabarro A."/>
            <person name="Eastwood D.C."/>
            <person name="Martin F."/>
            <person name="Cullen D."/>
            <person name="Grigoriev I.V."/>
            <person name="Hibbett D.S."/>
        </authorList>
    </citation>
    <scope>NUCLEOTIDE SEQUENCE [LARGE SCALE GENOMIC DNA]</scope>
    <source>
        <strain evidence="3 4">DJM-731 SS1</strain>
    </source>
</reference>
<feature type="compositionally biased region" description="Polar residues" evidence="1">
    <location>
        <begin position="338"/>
        <end position="353"/>
    </location>
</feature>
<evidence type="ECO:0000313" key="4">
    <source>
        <dbReference type="Proteomes" id="UP000030653"/>
    </source>
</evidence>
<dbReference type="HOGENOM" id="CLU_694488_0_0_1"/>
<sequence length="397" mass="40637">MDTIKRAIFVAGLTATSVLAQCSAPEFFSSSQILAIGQRAFSVVTGGDGGCTDGGQSGNVFLVRPGDSSFSAIPMGFFDATSSTNPNNTILAPSVSNPGYGYRIIIGPDATSTPVALSPTFALVTADWQSQSFDGVALVFPNPQSDSTTWTSSGQQLIAYQAFENLGISSFTALLYNAEDVTQSPTTVTDSVPIPSIDQTTDEYFFQIQNSLPTGSNYQLVLVPSSGETDKVLSMSGLIQIQAGSGGPNPFPFTFTQVRTINGDAALPTATLIATVTSNSNASSAISTSASNTTSSSSTSTTTTSASSTPITIITDGTTLIITATAPPSPNAGLPSGSVGNNGTLPNGLSTSGAAPVSHSGGTTLALTLAVSQRWDDSRAHTRFFRCIVSSGLIANI</sequence>
<name>M5FQK3_DACPD</name>
<keyword evidence="4" id="KW-1185">Reference proteome</keyword>
<dbReference type="RefSeq" id="XP_040624686.1">
    <property type="nucleotide sequence ID" value="XM_040773841.1"/>
</dbReference>
<dbReference type="GeneID" id="63688903"/>
<evidence type="ECO:0000256" key="2">
    <source>
        <dbReference type="SAM" id="SignalP"/>
    </source>
</evidence>
<proteinExistence type="predicted"/>
<feature type="region of interest" description="Disordered" evidence="1">
    <location>
        <begin position="324"/>
        <end position="357"/>
    </location>
</feature>
<feature type="region of interest" description="Disordered" evidence="1">
    <location>
        <begin position="283"/>
        <end position="309"/>
    </location>
</feature>
<dbReference type="OrthoDB" id="3360997at2759"/>